<evidence type="ECO:0000259" key="8">
    <source>
        <dbReference type="Pfam" id="PF24601"/>
    </source>
</evidence>
<evidence type="ECO:0000313" key="9">
    <source>
        <dbReference type="EMBL" id="EGC34706.1"/>
    </source>
</evidence>
<keyword evidence="10" id="KW-1185">Reference proteome</keyword>
<feature type="compositionally biased region" description="Low complexity" evidence="5">
    <location>
        <begin position="946"/>
        <end position="965"/>
    </location>
</feature>
<evidence type="ECO:0000256" key="2">
    <source>
        <dbReference type="ARBA" id="ARBA00022927"/>
    </source>
</evidence>
<dbReference type="GO" id="GO:0005802">
    <property type="term" value="C:trans-Golgi network"/>
    <property type="evidence" value="ECO:0000318"/>
    <property type="project" value="GO_Central"/>
</dbReference>
<evidence type="ECO:0000256" key="5">
    <source>
        <dbReference type="SAM" id="MobiDB-lite"/>
    </source>
</evidence>
<evidence type="ECO:0000313" key="10">
    <source>
        <dbReference type="Proteomes" id="UP000001064"/>
    </source>
</evidence>
<dbReference type="FunCoup" id="F0ZMZ7">
    <property type="interactions" value="87"/>
</dbReference>
<dbReference type="GeneID" id="10499312"/>
<feature type="region of interest" description="Disordered" evidence="5">
    <location>
        <begin position="924"/>
        <end position="966"/>
    </location>
</feature>
<dbReference type="GO" id="GO:0015031">
    <property type="term" value="P:protein transport"/>
    <property type="evidence" value="ECO:0007669"/>
    <property type="project" value="UniProtKB-KW"/>
</dbReference>
<protein>
    <submittedName>
        <fullName evidence="9">Uncharacterized protein</fullName>
    </submittedName>
</protein>
<dbReference type="Pfam" id="PF24598">
    <property type="entry name" value="DOP1_C"/>
    <property type="match status" value="1"/>
</dbReference>
<dbReference type="GO" id="GO:0006895">
    <property type="term" value="P:Golgi to endosome transport"/>
    <property type="evidence" value="ECO:0007669"/>
    <property type="project" value="InterPro"/>
</dbReference>
<dbReference type="Proteomes" id="UP000001064">
    <property type="component" value="Unassembled WGS sequence"/>
</dbReference>
<dbReference type="KEGG" id="dpp:DICPUDRAFT_98134"/>
<feature type="domain" description="DOP1 N-terminal" evidence="6">
    <location>
        <begin position="10"/>
        <end position="295"/>
    </location>
</feature>
<feature type="compositionally biased region" description="Polar residues" evidence="5">
    <location>
        <begin position="1113"/>
        <end position="1122"/>
    </location>
</feature>
<evidence type="ECO:0000259" key="7">
    <source>
        <dbReference type="Pfam" id="PF24598"/>
    </source>
</evidence>
<feature type="region of interest" description="Disordered" evidence="5">
    <location>
        <begin position="1631"/>
        <end position="1662"/>
    </location>
</feature>
<dbReference type="PANTHER" id="PTHR14042">
    <property type="entry name" value="DOPEY-RELATED"/>
    <property type="match status" value="1"/>
</dbReference>
<dbReference type="InterPro" id="IPR056457">
    <property type="entry name" value="DOP1_C"/>
</dbReference>
<dbReference type="OrthoDB" id="297643at2759"/>
<proteinExistence type="inferred from homology"/>
<feature type="domain" description="DOP1-like TPR" evidence="8">
    <location>
        <begin position="1041"/>
        <end position="1221"/>
    </location>
</feature>
<dbReference type="Pfam" id="PF04118">
    <property type="entry name" value="Dopey_N"/>
    <property type="match status" value="1"/>
</dbReference>
<reference evidence="10" key="1">
    <citation type="journal article" date="2011" name="Genome Biol.">
        <title>Comparative genomics of the social amoebae Dictyostelium discoideum and Dictyostelium purpureum.</title>
        <authorList>
            <consortium name="US DOE Joint Genome Institute (JGI-PGF)"/>
            <person name="Sucgang R."/>
            <person name="Kuo A."/>
            <person name="Tian X."/>
            <person name="Salerno W."/>
            <person name="Parikh A."/>
            <person name="Feasley C.L."/>
            <person name="Dalin E."/>
            <person name="Tu H."/>
            <person name="Huang E."/>
            <person name="Barry K."/>
            <person name="Lindquist E."/>
            <person name="Shapiro H."/>
            <person name="Bruce D."/>
            <person name="Schmutz J."/>
            <person name="Salamov A."/>
            <person name="Fey P."/>
            <person name="Gaudet P."/>
            <person name="Anjard C."/>
            <person name="Babu M.M."/>
            <person name="Basu S."/>
            <person name="Bushmanova Y."/>
            <person name="van der Wel H."/>
            <person name="Katoh-Kurasawa M."/>
            <person name="Dinh C."/>
            <person name="Coutinho P.M."/>
            <person name="Saito T."/>
            <person name="Elias M."/>
            <person name="Schaap P."/>
            <person name="Kay R.R."/>
            <person name="Henrissat B."/>
            <person name="Eichinger L."/>
            <person name="Rivero F."/>
            <person name="Putnam N.H."/>
            <person name="West C.M."/>
            <person name="Loomis W.F."/>
            <person name="Chisholm R.L."/>
            <person name="Shaulsky G."/>
            <person name="Strassmann J.E."/>
            <person name="Queller D.C."/>
            <person name="Kuspa A."/>
            <person name="Grigoriev I.V."/>
        </authorList>
    </citation>
    <scope>NUCLEOTIDE SEQUENCE [LARGE SCALE GENOMIC DNA]</scope>
    <source>
        <strain evidence="10">QSDP1</strain>
    </source>
</reference>
<dbReference type="GO" id="GO:0005768">
    <property type="term" value="C:endosome"/>
    <property type="evidence" value="ECO:0000318"/>
    <property type="project" value="GO_Central"/>
</dbReference>
<feature type="coiled-coil region" evidence="4">
    <location>
        <begin position="2071"/>
        <end position="2105"/>
    </location>
</feature>
<feature type="compositionally biased region" description="Low complexity" evidence="5">
    <location>
        <begin position="1646"/>
        <end position="1659"/>
    </location>
</feature>
<feature type="region of interest" description="Disordered" evidence="5">
    <location>
        <begin position="1552"/>
        <end position="1579"/>
    </location>
</feature>
<dbReference type="Pfam" id="PF24601">
    <property type="entry name" value="TPR_DOP1"/>
    <property type="match status" value="1"/>
</dbReference>
<keyword evidence="4" id="KW-0175">Coiled coil</keyword>
<comment type="similarity">
    <text evidence="3">Belongs to the DOP1 family.</text>
</comment>
<feature type="compositionally biased region" description="Low complexity" evidence="5">
    <location>
        <begin position="609"/>
        <end position="629"/>
    </location>
</feature>
<dbReference type="InterPro" id="IPR040314">
    <property type="entry name" value="DOP1"/>
</dbReference>
<keyword evidence="2" id="KW-0653">Protein transport</keyword>
<feature type="domain" description="DOP1-like C-terminal" evidence="7">
    <location>
        <begin position="1671"/>
        <end position="2021"/>
    </location>
</feature>
<feature type="compositionally biased region" description="Polar residues" evidence="5">
    <location>
        <begin position="1567"/>
        <end position="1579"/>
    </location>
</feature>
<accession>F0ZMZ7</accession>
<dbReference type="STRING" id="5786.F0ZMZ7"/>
<feature type="region of interest" description="Disordered" evidence="5">
    <location>
        <begin position="2134"/>
        <end position="2156"/>
    </location>
</feature>
<organism evidence="9 10">
    <name type="scientific">Dictyostelium purpureum</name>
    <name type="common">Slime mold</name>
    <dbReference type="NCBI Taxonomy" id="5786"/>
    <lineage>
        <taxon>Eukaryota</taxon>
        <taxon>Amoebozoa</taxon>
        <taxon>Evosea</taxon>
        <taxon>Eumycetozoa</taxon>
        <taxon>Dictyostelia</taxon>
        <taxon>Dictyosteliales</taxon>
        <taxon>Dictyosteliaceae</taxon>
        <taxon>Dictyostelium</taxon>
    </lineage>
</organism>
<evidence type="ECO:0000256" key="4">
    <source>
        <dbReference type="SAM" id="Coils"/>
    </source>
</evidence>
<dbReference type="OMA" id="GLETCIA"/>
<dbReference type="InterPro" id="IPR056459">
    <property type="entry name" value="TPR_DOP1"/>
</dbReference>
<feature type="compositionally biased region" description="Polar residues" evidence="5">
    <location>
        <begin position="924"/>
        <end position="945"/>
    </location>
</feature>
<feature type="compositionally biased region" description="Low complexity" evidence="5">
    <location>
        <begin position="1552"/>
        <end position="1566"/>
    </location>
</feature>
<dbReference type="InParanoid" id="F0ZMZ7"/>
<evidence type="ECO:0000256" key="3">
    <source>
        <dbReference type="ARBA" id="ARBA00046326"/>
    </source>
</evidence>
<gene>
    <name evidence="9" type="ORF">DICPUDRAFT_98134</name>
</gene>
<sequence length="2156" mass="244320">MDEDPSIVNDPKNKQFNEDINSILLLFSKSTEWADFVKCLSKFGKLFDKYPKSTYIQSKLMVSKRLSQCLNPSLPSGCHMKALETYDLIFTRIGQERLSRDISIYATGLFPLFHLASTNVRVKIIQLYEKHIIPLGSRLISCLNGVVSSILPGLEENQGEAYEQVKNLLDSLSQSTATTLFYQALWKTLITTPYNRLSALNYLLLRLPKQTDVSNQLMYLPEKDTLVSQAIANSLSDSKVLVQRNTLELITVHFPLSLNIFSMEALESLVRSAIMVVTHKDMSLNKRLYTWLLEDKSSNQPLSNREYFEKYGKAPTVNAFKRIFRKTLDFLEYFDSNQQFINLNSTMGGNSNNNLSSFLINSIVINNTPVSPSNDNSNNNSNNSNQPIQQINNKEALLNLNNIILPFKVLIYFFEKEEFQVIIKDILPDILKYIYIFKDGYSFSKQIVKYTDDLLESIADQGAIWEFFGQMLLDQPSLESIKLVECILDIMHLSNEEVQSSYLPGLLGTMIKSLYNILELQDHQLIIAYTQLLLKITGKIIIDTPQSLNCLIQSIESYQDYFLKISNYIQEQYEILNQQSGNIVQQSQPLQNNILLSSPQAIPQPTPQSPTSSPKSSLNNNTVQQYQTQQQQQQQLNSELFLVLDLSFQLLVGLISQFKSSTTSPSQSPQQTSPALESTPKWFYPVLRFCESDNPFISCLAIKTFINLANKHGDMTMSRSFKNIITSEHFNKLSKKLWSLLDPTYSTIHYRVASLFCSLRELNEHAVSVVMADAMLDSDLSNRIEGYQKFALLWRLTGELGNSSLAFSNTLFLMLDSLSNDEPVIRLTGHTWLADSISRAERILDPLLKILLDKSTIRFNNLYQSVYDTRRVIYVFKILKTIIECDFKLFIQHVIEKPISKDVIALNDQQAMNYRESPKLHQNYISNQTNSPTLGGGDSTYNGFKNNNQQQQQQQQQNQQHNQQQMEASSDFLFMPTNSYIDLLIIVALRFIQGQVPTSIASHHNGDTKSFVSQNEVVQICAAEFLQYLLAKTSIQPSKAQDIANYIQDPILQNLAQAVSTSNMVLQVHLLSLLRSIVLIDSTSSYVSASPTFSLSPSLDNHHHHHHQQQQQSNPLSNSMGSTSLTSITQSQMFLQTTVVGLIQPSTRFNIRFYWLDFITFCLPRMTNSVHLSTVVTTIVNCLRDILGSFESRTLYDSITSRDIIVILKSLTFIFNFSILEPATSFDKVNQEETQQSHRSALGVKIFTDFVKDVFTSDIDASVTLTPIGQVRKDIFAVLADVFSPFLKIWGQPKSSGQNKISISTDVSSDTHNKFAIQDLILHILDPFMLKYPQQFIEAMVELWQRNEVSPSIAMISSSPSISNISSILNSGSSNNTPNTPSIGTPTPRDLESIQNRKVIMEIINSLESIKEESIFSAAHQILGIIRNQERSKLSKTILHKLTMKESSLYDFVYKYIEEYSSQFDGVSIAFLSFIKESLHSSNPVTFVSLLQILNIYIKKLTPDEKTKNPNRAKLNKRELQDLLPKIVDACFLISGRGFSDISAMYIPPSSSTQSNSNSSIGSGNSLANTPPSLAHTSSSSDILANSTLSFTSSPLTLGSNAPPNRSSVDFRMFQESGYIPSSVLQTLPSAYTSSSTPIGEDARGRSSSGGESDPSISAPTKLKKEANRLKSQVSLKALISLANVLAPLLDSIFDDKEKINTILANSLHNVSAYLRAKTPDVTRDNTFYTACLFSSLSDYSYNLKSIKKEVIDLFHDQDFFKNDLKTLEQISKFLNQTMIHDKTALSDFTKLLHKPWSSSSSLMFTSKDTENLNRAKQLKRLSFLIYSGTENQYLSILPLVQEKIVEALKIPNAPVLHLQVFFCLRVLLVRISHQNLRSFWPIIITELIDILSHSDNHDLVFAACKFLDLALTLPTITEQFNLFEWVFVKDCFVKHSQEPPFHPFVDQIANNKQPPTKEQQAVQQANIDTQLVLTSSGIIETQLFDAPYLRPCIMLRNVNELPSGFNEFKSFLSNFSNCIYSRHLQTSKKSVDYKFINELLCFDFCELDTSKLSITPDSILTFEKKQYHQRQHIKLQLKLLEEQQLELEQQQQQQNNQENNQENNVKWIKSNQINNTSPRSRAISISRDFDHLNLNNNNNNNNNTTNDSNIDDNTN</sequence>
<dbReference type="PANTHER" id="PTHR14042:SF24">
    <property type="entry name" value="PROTEIN DOPEY-1 HOMOLOG"/>
    <property type="match status" value="1"/>
</dbReference>
<dbReference type="VEuPathDB" id="AmoebaDB:DICPUDRAFT_98134"/>
<dbReference type="InterPro" id="IPR007249">
    <property type="entry name" value="DOP1_N"/>
</dbReference>
<feature type="region of interest" description="Disordered" evidence="5">
    <location>
        <begin position="1370"/>
        <end position="1390"/>
    </location>
</feature>
<feature type="region of interest" description="Disordered" evidence="5">
    <location>
        <begin position="1098"/>
        <end position="1122"/>
    </location>
</feature>
<dbReference type="GO" id="GO:0005829">
    <property type="term" value="C:cytosol"/>
    <property type="evidence" value="ECO:0007669"/>
    <property type="project" value="GOC"/>
</dbReference>
<evidence type="ECO:0000256" key="1">
    <source>
        <dbReference type="ARBA" id="ARBA00022448"/>
    </source>
</evidence>
<keyword evidence="1" id="KW-0813">Transport</keyword>
<feature type="region of interest" description="Disordered" evidence="5">
    <location>
        <begin position="598"/>
        <end position="629"/>
    </location>
</feature>
<dbReference type="eggNOG" id="KOG3613">
    <property type="taxonomic scope" value="Eukaryota"/>
</dbReference>
<dbReference type="RefSeq" id="XP_003288791.1">
    <property type="nucleotide sequence ID" value="XM_003288743.1"/>
</dbReference>
<feature type="compositionally biased region" description="Low complexity" evidence="5">
    <location>
        <begin position="1370"/>
        <end position="1388"/>
    </location>
</feature>
<dbReference type="EMBL" id="GL871087">
    <property type="protein sequence ID" value="EGC34706.1"/>
    <property type="molecule type" value="Genomic_DNA"/>
</dbReference>
<name>F0ZMZ7_DICPU</name>
<evidence type="ECO:0000259" key="6">
    <source>
        <dbReference type="Pfam" id="PF04118"/>
    </source>
</evidence>